<dbReference type="EMBL" id="CP054706">
    <property type="protein sequence ID" value="QQK80970.1"/>
    <property type="molecule type" value="Genomic_DNA"/>
</dbReference>
<dbReference type="EC" id="3.1.4.-" evidence="2"/>
<dbReference type="Proteomes" id="UP000595349">
    <property type="component" value="Chromosome"/>
</dbReference>
<dbReference type="InterPro" id="IPR024654">
    <property type="entry name" value="Calcineurin-like_PHP_lpxH"/>
</dbReference>
<dbReference type="KEGG" id="scib:HUG20_14430"/>
<feature type="domain" description="Calcineurin-like phosphoesterase" evidence="3">
    <location>
        <begin position="1"/>
        <end position="145"/>
    </location>
</feature>
<dbReference type="AlphaFoldDB" id="A0A7T6ZCG6"/>
<dbReference type="InterPro" id="IPR000979">
    <property type="entry name" value="Phosphodiesterase_MJ0936/Vps29"/>
</dbReference>
<dbReference type="NCBIfam" id="TIGR00040">
    <property type="entry name" value="yfcE"/>
    <property type="match status" value="1"/>
</dbReference>
<proteinExistence type="inferred from homology"/>
<dbReference type="CDD" id="cd00841">
    <property type="entry name" value="MPP_YfcE"/>
    <property type="match status" value="1"/>
</dbReference>
<evidence type="ECO:0000256" key="1">
    <source>
        <dbReference type="ARBA" id="ARBA00008950"/>
    </source>
</evidence>
<gene>
    <name evidence="4" type="ORF">HUG20_14430</name>
</gene>
<dbReference type="PANTHER" id="PTHR11124">
    <property type="entry name" value="VACUOLAR SORTING PROTEIN VPS29"/>
    <property type="match status" value="1"/>
</dbReference>
<keyword evidence="5" id="KW-1185">Reference proteome</keyword>
<name>A0A7T6ZCG6_9BACI</name>
<evidence type="ECO:0000256" key="2">
    <source>
        <dbReference type="RuleBase" id="RU362039"/>
    </source>
</evidence>
<evidence type="ECO:0000313" key="4">
    <source>
        <dbReference type="EMBL" id="QQK80970.1"/>
    </source>
</evidence>
<dbReference type="SUPFAM" id="SSF56300">
    <property type="entry name" value="Metallo-dependent phosphatases"/>
    <property type="match status" value="1"/>
</dbReference>
<dbReference type="InterPro" id="IPR029052">
    <property type="entry name" value="Metallo-depent_PP-like"/>
</dbReference>
<dbReference type="GO" id="GO:0046872">
    <property type="term" value="F:metal ion binding"/>
    <property type="evidence" value="ECO:0007669"/>
    <property type="project" value="UniProtKB-KW"/>
</dbReference>
<reference evidence="4 5" key="1">
    <citation type="submission" date="2020-06" db="EMBL/GenBank/DDBJ databases">
        <title>Genomic analysis of Salicibibacter sp. NKC21-4.</title>
        <authorList>
            <person name="Oh Y.J."/>
        </authorList>
    </citation>
    <scope>NUCLEOTIDE SEQUENCE [LARGE SCALE GENOMIC DNA]</scope>
    <source>
        <strain evidence="4 5">NKC21-4</strain>
    </source>
</reference>
<comment type="similarity">
    <text evidence="1 2">Belongs to the metallophosphoesterase superfamily. YfcE family.</text>
</comment>
<accession>A0A7T6ZCG6</accession>
<organism evidence="4 5">
    <name type="scientific">Salicibibacter cibi</name>
    <dbReference type="NCBI Taxonomy" id="2743001"/>
    <lineage>
        <taxon>Bacteria</taxon>
        <taxon>Bacillati</taxon>
        <taxon>Bacillota</taxon>
        <taxon>Bacilli</taxon>
        <taxon>Bacillales</taxon>
        <taxon>Bacillaceae</taxon>
        <taxon>Salicibibacter</taxon>
    </lineage>
</organism>
<protein>
    <recommendedName>
        <fullName evidence="2">Phosphoesterase</fullName>
        <ecNumber evidence="2">3.1.4.-</ecNumber>
    </recommendedName>
</protein>
<dbReference type="InterPro" id="IPR041802">
    <property type="entry name" value="MPP_YfcE"/>
</dbReference>
<dbReference type="Gene3D" id="3.60.21.10">
    <property type="match status" value="1"/>
</dbReference>
<dbReference type="Pfam" id="PF12850">
    <property type="entry name" value="Metallophos_2"/>
    <property type="match status" value="1"/>
</dbReference>
<comment type="cofactor">
    <cofactor evidence="2">
        <name>a divalent metal cation</name>
        <dbReference type="ChEBI" id="CHEBI:60240"/>
    </cofactor>
</comment>
<sequence>MQWLVVSDTHGDREGLKKLRDRHEQHVEAMFHCGDSELDKEDPLLESFYVVSGNTDAPGEFPEQEILIIDGINVWVTHGHLYQVKSTNQRLQQTATEQDAGIVFHGHSHYAGAYEKEDIIYVNPGSLTLPKKPTEPTYALVSVENREVKAVRFYEKESGSEMKNLSFTKEWPKK</sequence>
<dbReference type="GO" id="GO:0016787">
    <property type="term" value="F:hydrolase activity"/>
    <property type="evidence" value="ECO:0007669"/>
    <property type="project" value="UniProtKB-UniRule"/>
</dbReference>
<dbReference type="RefSeq" id="WP_200085358.1">
    <property type="nucleotide sequence ID" value="NZ_CP054706.1"/>
</dbReference>
<keyword evidence="2" id="KW-0479">Metal-binding</keyword>
<evidence type="ECO:0000259" key="3">
    <source>
        <dbReference type="Pfam" id="PF12850"/>
    </source>
</evidence>
<evidence type="ECO:0000313" key="5">
    <source>
        <dbReference type="Proteomes" id="UP000595349"/>
    </source>
</evidence>